<dbReference type="InterPro" id="IPR001570">
    <property type="entry name" value="Peptidase_M4_C_domain"/>
</dbReference>
<evidence type="ECO:0000256" key="3">
    <source>
        <dbReference type="ARBA" id="ARBA00022833"/>
    </source>
</evidence>
<dbReference type="InterPro" id="IPR027268">
    <property type="entry name" value="Peptidase_M4/M1_CTD_sf"/>
</dbReference>
<dbReference type="EMBL" id="RJLR01000128">
    <property type="protein sequence ID" value="RNL98926.1"/>
    <property type="molecule type" value="Genomic_DNA"/>
</dbReference>
<accession>A0A3N0FG31</accession>
<dbReference type="SUPFAM" id="SSF55486">
    <property type="entry name" value="Metalloproteases ('zincins'), catalytic domain"/>
    <property type="match status" value="1"/>
</dbReference>
<dbReference type="Gene3D" id="1.10.390.10">
    <property type="entry name" value="Neutral Protease Domain 2"/>
    <property type="match status" value="1"/>
</dbReference>
<feature type="domain" description="Peptidase M4 C-terminal" evidence="5">
    <location>
        <begin position="2"/>
        <end position="78"/>
    </location>
</feature>
<reference evidence="6 7" key="1">
    <citation type="submission" date="2018-11" db="EMBL/GenBank/DDBJ databases">
        <title>Characterization of surface water Dickeya isolates.</title>
        <authorList>
            <person name="Van Gijsegem F."/>
            <person name="Pedron J."/>
        </authorList>
    </citation>
    <scope>NUCLEOTIDE SEQUENCE [LARGE SCALE GENOMIC DNA]</scope>
    <source>
        <strain evidence="6 7">FVG1-MFV-O17</strain>
    </source>
</reference>
<organism evidence="6 7">
    <name type="scientific">Dickeya undicola</name>
    <dbReference type="NCBI Taxonomy" id="1577887"/>
    <lineage>
        <taxon>Bacteria</taxon>
        <taxon>Pseudomonadati</taxon>
        <taxon>Pseudomonadota</taxon>
        <taxon>Gammaproteobacteria</taxon>
        <taxon>Enterobacterales</taxon>
        <taxon>Pectobacteriaceae</taxon>
        <taxon>Dickeya</taxon>
    </lineage>
</organism>
<dbReference type="Pfam" id="PF02868">
    <property type="entry name" value="Peptidase_M4_C"/>
    <property type="match status" value="1"/>
</dbReference>
<keyword evidence="3" id="KW-0862">Zinc</keyword>
<evidence type="ECO:0000256" key="2">
    <source>
        <dbReference type="ARBA" id="ARBA00022801"/>
    </source>
</evidence>
<evidence type="ECO:0000313" key="7">
    <source>
        <dbReference type="Proteomes" id="UP000276061"/>
    </source>
</evidence>
<comment type="caution">
    <text evidence="6">The sequence shown here is derived from an EMBL/GenBank/DDBJ whole genome shotgun (WGS) entry which is preliminary data.</text>
</comment>
<sequence length="78" mass="8346">IIGEGLLAEGIDGKGLRSMARPGSAYDDLLLGTDPQPAHMRDFVNTREDNGGVHLNSGIPNRAFYLAAMALGGYSWEK</sequence>
<evidence type="ECO:0000256" key="1">
    <source>
        <dbReference type="ARBA" id="ARBA00022670"/>
    </source>
</evidence>
<dbReference type="PANTHER" id="PTHR43579">
    <property type="match status" value="1"/>
</dbReference>
<feature type="non-terminal residue" evidence="6">
    <location>
        <position position="78"/>
    </location>
</feature>
<keyword evidence="4" id="KW-0482">Metalloprotease</keyword>
<gene>
    <name evidence="6" type="ORF">EF878_21275</name>
</gene>
<dbReference type="Proteomes" id="UP000276061">
    <property type="component" value="Unassembled WGS sequence"/>
</dbReference>
<dbReference type="GO" id="GO:0006508">
    <property type="term" value="P:proteolysis"/>
    <property type="evidence" value="ECO:0007669"/>
    <property type="project" value="UniProtKB-KW"/>
</dbReference>
<dbReference type="PANTHER" id="PTHR43579:SF1">
    <property type="entry name" value="NEUTRAL METALLOPROTEINASE"/>
    <property type="match status" value="1"/>
</dbReference>
<evidence type="ECO:0000259" key="5">
    <source>
        <dbReference type="Pfam" id="PF02868"/>
    </source>
</evidence>
<feature type="non-terminal residue" evidence="6">
    <location>
        <position position="1"/>
    </location>
</feature>
<dbReference type="RefSeq" id="WP_201743481.1">
    <property type="nucleotide sequence ID" value="NZ_RJLR01000128.1"/>
</dbReference>
<evidence type="ECO:0000313" key="6">
    <source>
        <dbReference type="EMBL" id="RNL98926.1"/>
    </source>
</evidence>
<proteinExistence type="predicted"/>
<dbReference type="AlphaFoldDB" id="A0A3N0FG31"/>
<name>A0A3N0FG31_9GAMM</name>
<dbReference type="InterPro" id="IPR052759">
    <property type="entry name" value="Metalloprotease_M4"/>
</dbReference>
<protein>
    <submittedName>
        <fullName evidence="6">Peptidase M4 family protein</fullName>
    </submittedName>
</protein>
<dbReference type="GO" id="GO:0004222">
    <property type="term" value="F:metalloendopeptidase activity"/>
    <property type="evidence" value="ECO:0007669"/>
    <property type="project" value="InterPro"/>
</dbReference>
<evidence type="ECO:0000256" key="4">
    <source>
        <dbReference type="ARBA" id="ARBA00023049"/>
    </source>
</evidence>
<keyword evidence="1" id="KW-0645">Protease</keyword>
<keyword evidence="2" id="KW-0378">Hydrolase</keyword>